<evidence type="ECO:0000313" key="3">
    <source>
        <dbReference type="EMBL" id="UYQ94107.1"/>
    </source>
</evidence>
<organism evidence="3 4">
    <name type="scientific">Chitinophaga horti</name>
    <dbReference type="NCBI Taxonomy" id="2920382"/>
    <lineage>
        <taxon>Bacteria</taxon>
        <taxon>Pseudomonadati</taxon>
        <taxon>Bacteroidota</taxon>
        <taxon>Chitinophagia</taxon>
        <taxon>Chitinophagales</taxon>
        <taxon>Chitinophagaceae</taxon>
        <taxon>Chitinophaga</taxon>
    </lineage>
</organism>
<feature type="region of interest" description="Disordered" evidence="1">
    <location>
        <begin position="30"/>
        <end position="59"/>
    </location>
</feature>
<evidence type="ECO:0000256" key="2">
    <source>
        <dbReference type="SAM" id="SignalP"/>
    </source>
</evidence>
<keyword evidence="4" id="KW-1185">Reference proteome</keyword>
<reference evidence="3" key="1">
    <citation type="submission" date="2022-10" db="EMBL/GenBank/DDBJ databases">
        <title>Chitinophaga sp. nov., isolated from soil.</title>
        <authorList>
            <person name="Jeon C.O."/>
        </authorList>
    </citation>
    <scope>NUCLEOTIDE SEQUENCE</scope>
    <source>
        <strain evidence="3">R8</strain>
    </source>
</reference>
<evidence type="ECO:0000256" key="1">
    <source>
        <dbReference type="SAM" id="MobiDB-lite"/>
    </source>
</evidence>
<name>A0ABY6J391_9BACT</name>
<evidence type="ECO:0000313" key="4">
    <source>
        <dbReference type="Proteomes" id="UP001162741"/>
    </source>
</evidence>
<feature type="chain" id="PRO_5047155054" evidence="2">
    <location>
        <begin position="20"/>
        <end position="104"/>
    </location>
</feature>
<dbReference type="RefSeq" id="WP_244841859.1">
    <property type="nucleotide sequence ID" value="NZ_CP107006.1"/>
</dbReference>
<dbReference type="Proteomes" id="UP001162741">
    <property type="component" value="Chromosome"/>
</dbReference>
<proteinExistence type="predicted"/>
<keyword evidence="2" id="KW-0732">Signal</keyword>
<dbReference type="EMBL" id="CP107006">
    <property type="protein sequence ID" value="UYQ94107.1"/>
    <property type="molecule type" value="Genomic_DNA"/>
</dbReference>
<feature type="signal peptide" evidence="2">
    <location>
        <begin position="1"/>
        <end position="19"/>
    </location>
</feature>
<gene>
    <name evidence="3" type="ORF">MKQ68_03250</name>
</gene>
<sequence length="104" mass="11029">MAMVKLTLPHFIFAASLFALPLCSHGETGGLHAGMPAAADTSVTPQQPPKPATKNSETIPEVKVPDIIKEVPKSKRKLKPIAVPTPVPVKPLKVIKPKVIKVGI</sequence>
<protein>
    <submittedName>
        <fullName evidence="3">Uncharacterized protein</fullName>
    </submittedName>
</protein>
<accession>A0ABY6J391</accession>